<accession>A0A2R6C885</accession>
<organism evidence="3 4">
    <name type="scientific">Candidatus Marsarchaeota G2 archaeon BE_D</name>
    <dbReference type="NCBI Taxonomy" id="1978158"/>
    <lineage>
        <taxon>Archaea</taxon>
        <taxon>Candidatus Marsarchaeota</taxon>
        <taxon>Candidatus Marsarchaeota group 2</taxon>
    </lineage>
</organism>
<comment type="caution">
    <text evidence="3">The sequence shown here is derived from an EMBL/GenBank/DDBJ whole genome shotgun (WGS) entry which is preliminary data.</text>
</comment>
<dbReference type="PANTHER" id="PTHR12147">
    <property type="entry name" value="METALLOPEPTIDASE M28 FAMILY MEMBER"/>
    <property type="match status" value="1"/>
</dbReference>
<evidence type="ECO:0000313" key="3">
    <source>
        <dbReference type="EMBL" id="PSO07107.1"/>
    </source>
</evidence>
<reference evidence="3 4" key="1">
    <citation type="submission" date="2017-04" db="EMBL/GenBank/DDBJ databases">
        <title>Novel microbial lineages endemic to geothermal iron-oxide mats fill important gaps in the evolutionary history of Archaea.</title>
        <authorList>
            <person name="Jay Z.J."/>
            <person name="Beam J.P."/>
            <person name="Dlakic M."/>
            <person name="Rusch D.B."/>
            <person name="Kozubal M.A."/>
            <person name="Inskeep W.P."/>
        </authorList>
    </citation>
    <scope>NUCLEOTIDE SEQUENCE [LARGE SCALE GENOMIC DNA]</scope>
    <source>
        <strain evidence="3">BE_D</strain>
    </source>
</reference>
<feature type="transmembrane region" description="Helical" evidence="1">
    <location>
        <begin position="116"/>
        <end position="136"/>
    </location>
</feature>
<dbReference type="Pfam" id="PF04389">
    <property type="entry name" value="Peptidase_M28"/>
    <property type="match status" value="1"/>
</dbReference>
<gene>
    <name evidence="3" type="ORF">B9Q04_12605</name>
</gene>
<dbReference type="GO" id="GO:0006508">
    <property type="term" value="P:proteolysis"/>
    <property type="evidence" value="ECO:0007669"/>
    <property type="project" value="InterPro"/>
</dbReference>
<keyword evidence="1" id="KW-0812">Transmembrane</keyword>
<keyword evidence="1" id="KW-0472">Membrane</keyword>
<dbReference type="AlphaFoldDB" id="A0A2R6C885"/>
<dbReference type="EMBL" id="NEXF01000324">
    <property type="protein sequence ID" value="PSO07107.1"/>
    <property type="molecule type" value="Genomic_DNA"/>
</dbReference>
<feature type="transmembrane region" description="Helical" evidence="1">
    <location>
        <begin position="142"/>
        <end position="162"/>
    </location>
</feature>
<dbReference type="InterPro" id="IPR007484">
    <property type="entry name" value="Peptidase_M28"/>
</dbReference>
<evidence type="ECO:0000259" key="2">
    <source>
        <dbReference type="Pfam" id="PF04389"/>
    </source>
</evidence>
<dbReference type="Proteomes" id="UP000242015">
    <property type="component" value="Unassembled WGS sequence"/>
</dbReference>
<dbReference type="Gene3D" id="3.40.630.10">
    <property type="entry name" value="Zn peptidases"/>
    <property type="match status" value="1"/>
</dbReference>
<feature type="domain" description="Peptidase M28" evidence="2">
    <location>
        <begin position="171"/>
        <end position="333"/>
    </location>
</feature>
<name>A0A2R6C885_9ARCH</name>
<dbReference type="SUPFAM" id="SSF53187">
    <property type="entry name" value="Zn-dependent exopeptidases"/>
    <property type="match status" value="1"/>
</dbReference>
<evidence type="ECO:0000313" key="4">
    <source>
        <dbReference type="Proteomes" id="UP000242015"/>
    </source>
</evidence>
<dbReference type="PANTHER" id="PTHR12147:SF26">
    <property type="entry name" value="PEPTIDASE M28 DOMAIN-CONTAINING PROTEIN"/>
    <property type="match status" value="1"/>
</dbReference>
<sequence length="348" mass="37838">HGLEVSRQAFKTLPSFSYTYLVIYGFSAVSPFIALFSLGLGGVFSLVGFVLLVLEGELYYPVVTRFLRIFSPLVSYNIIGVRGTGVGGGRPPVVVMAHYDSTKAALSFEPRMVGGLRATVVLNFVSSCIIPLLLLLSFVFRVAFYASFLFAVPLWVSVGILVHRELVHGYVPGANDNASGVAVLLGLLNELRGRCVGNPLYFVATGSEESGMIGAYEFYGECGGGLDDAYIINVDNPGIGDLKLVTREGMVFSYGCERGFRELSVKVASSLGVREHEYRLLPTDATPAMRRGWRAVSIMAFRDKRIGNYHWYTDTPEGVSPENLELAKKLVVSLLDEVCSQGGSLKEG</sequence>
<keyword evidence="1" id="KW-1133">Transmembrane helix</keyword>
<feature type="non-terminal residue" evidence="3">
    <location>
        <position position="1"/>
    </location>
</feature>
<dbReference type="InterPro" id="IPR045175">
    <property type="entry name" value="M28_fam"/>
</dbReference>
<evidence type="ECO:0000256" key="1">
    <source>
        <dbReference type="SAM" id="Phobius"/>
    </source>
</evidence>
<feature type="transmembrane region" description="Helical" evidence="1">
    <location>
        <begin position="21"/>
        <end position="54"/>
    </location>
</feature>
<proteinExistence type="predicted"/>
<protein>
    <recommendedName>
        <fullName evidence="2">Peptidase M28 domain-containing protein</fullName>
    </recommendedName>
</protein>
<dbReference type="GO" id="GO:0008235">
    <property type="term" value="F:metalloexopeptidase activity"/>
    <property type="evidence" value="ECO:0007669"/>
    <property type="project" value="InterPro"/>
</dbReference>